<accession>A0A9N9JST0</accession>
<comment type="caution">
    <text evidence="2">The sequence shown here is derived from an EMBL/GenBank/DDBJ whole genome shotgun (WGS) entry which is preliminary data.</text>
</comment>
<gene>
    <name evidence="2" type="ORF">DERYTH_LOCUS22290</name>
</gene>
<feature type="signal peptide" evidence="1">
    <location>
        <begin position="1"/>
        <end position="22"/>
    </location>
</feature>
<evidence type="ECO:0000313" key="2">
    <source>
        <dbReference type="EMBL" id="CAG8795509.1"/>
    </source>
</evidence>
<reference evidence="2" key="1">
    <citation type="submission" date="2021-06" db="EMBL/GenBank/DDBJ databases">
        <authorList>
            <person name="Kallberg Y."/>
            <person name="Tangrot J."/>
            <person name="Rosling A."/>
        </authorList>
    </citation>
    <scope>NUCLEOTIDE SEQUENCE</scope>
    <source>
        <strain evidence="2">MA453B</strain>
    </source>
</reference>
<keyword evidence="3" id="KW-1185">Reference proteome</keyword>
<dbReference type="AlphaFoldDB" id="A0A9N9JST0"/>
<sequence>RFLVCFRLIGLLGSLCLKLGKFAEVDNDVLLYLYWKYNSEIP</sequence>
<dbReference type="EMBL" id="CAJVPY010030522">
    <property type="protein sequence ID" value="CAG8795509.1"/>
    <property type="molecule type" value="Genomic_DNA"/>
</dbReference>
<name>A0A9N9JST0_9GLOM</name>
<feature type="chain" id="PRO_5040128032" evidence="1">
    <location>
        <begin position="23"/>
        <end position="42"/>
    </location>
</feature>
<feature type="non-terminal residue" evidence="2">
    <location>
        <position position="1"/>
    </location>
</feature>
<evidence type="ECO:0000313" key="3">
    <source>
        <dbReference type="Proteomes" id="UP000789405"/>
    </source>
</evidence>
<protein>
    <submittedName>
        <fullName evidence="2">12742_t:CDS:1</fullName>
    </submittedName>
</protein>
<keyword evidence="1" id="KW-0732">Signal</keyword>
<dbReference type="Proteomes" id="UP000789405">
    <property type="component" value="Unassembled WGS sequence"/>
</dbReference>
<proteinExistence type="predicted"/>
<evidence type="ECO:0000256" key="1">
    <source>
        <dbReference type="SAM" id="SignalP"/>
    </source>
</evidence>
<organism evidence="2 3">
    <name type="scientific">Dentiscutata erythropus</name>
    <dbReference type="NCBI Taxonomy" id="1348616"/>
    <lineage>
        <taxon>Eukaryota</taxon>
        <taxon>Fungi</taxon>
        <taxon>Fungi incertae sedis</taxon>
        <taxon>Mucoromycota</taxon>
        <taxon>Glomeromycotina</taxon>
        <taxon>Glomeromycetes</taxon>
        <taxon>Diversisporales</taxon>
        <taxon>Gigasporaceae</taxon>
        <taxon>Dentiscutata</taxon>
    </lineage>
</organism>